<dbReference type="InterPro" id="IPR000409">
    <property type="entry name" value="BEACH_dom"/>
</dbReference>
<dbReference type="PROSITE" id="PS50011">
    <property type="entry name" value="PROTEIN_KINASE_DOM"/>
    <property type="match status" value="1"/>
</dbReference>
<evidence type="ECO:0000313" key="7">
    <source>
        <dbReference type="Proteomes" id="UP000011083"/>
    </source>
</evidence>
<reference evidence="6 7" key="1">
    <citation type="journal article" date="2013" name="Genome Biol.">
        <title>Genome of Acanthamoeba castellanii highlights extensive lateral gene transfer and early evolution of tyrosine kinase signaling.</title>
        <authorList>
            <person name="Clarke M."/>
            <person name="Lohan A.J."/>
            <person name="Liu B."/>
            <person name="Lagkouvardos I."/>
            <person name="Roy S."/>
            <person name="Zafar N."/>
            <person name="Bertelli C."/>
            <person name="Schilde C."/>
            <person name="Kianianmomeni A."/>
            <person name="Burglin T.R."/>
            <person name="Frech C."/>
            <person name="Turcotte B."/>
            <person name="Kopec K.O."/>
            <person name="Synnott J.M."/>
            <person name="Choo C."/>
            <person name="Paponov I."/>
            <person name="Finkler A."/>
            <person name="Soon Heng Tan C."/>
            <person name="Hutchins A.P."/>
            <person name="Weinmeier T."/>
            <person name="Rattei T."/>
            <person name="Chu J.S."/>
            <person name="Gimenez G."/>
            <person name="Irimia M."/>
            <person name="Rigden D.J."/>
            <person name="Fitzpatrick D.A."/>
            <person name="Lorenzo-Morales J."/>
            <person name="Bateman A."/>
            <person name="Chiu C.H."/>
            <person name="Tang P."/>
            <person name="Hegemann P."/>
            <person name="Fromm H."/>
            <person name="Raoult D."/>
            <person name="Greub G."/>
            <person name="Miranda-Saavedra D."/>
            <person name="Chen N."/>
            <person name="Nash P."/>
            <person name="Ginger M.L."/>
            <person name="Horn M."/>
            <person name="Schaap P."/>
            <person name="Caler L."/>
            <person name="Loftus B."/>
        </authorList>
    </citation>
    <scope>NUCLEOTIDE SEQUENCE [LARGE SCALE GENOMIC DNA]</scope>
    <source>
        <strain evidence="6 7">Neff</strain>
    </source>
</reference>
<evidence type="ECO:0000259" key="4">
    <source>
        <dbReference type="PROSITE" id="PS50011"/>
    </source>
</evidence>
<dbReference type="Proteomes" id="UP000011083">
    <property type="component" value="Unassembled WGS sequence"/>
</dbReference>
<dbReference type="EMBL" id="KB007811">
    <property type="protein sequence ID" value="ELR24605.1"/>
    <property type="molecule type" value="Genomic_DNA"/>
</dbReference>
<dbReference type="SUPFAM" id="SSF81837">
    <property type="entry name" value="BEACH domain"/>
    <property type="match status" value="1"/>
</dbReference>
<accession>L8HHH1</accession>
<sequence>MGQWVSVEEVREAVEEDLGLSLYFPAHGGAHGLVPPEVCSMGDAFLKGMREGRAAEATTHQNAVLMQKDVRIALCTEAAAADVGRPVLVKVLRKHTTPVTTAQGPDEAAIDDTNDQVDAFGMNDLGQSLEAYLDELAGNVPERSLISLPFGPAPLSANTHVWPVQSTRECLEHVVSALVVLEDCEVNKRKCASPRLNALVQQQQVRPGALHPNLPRIFKVVETDKAFYMLMEWGGHTVEGLIRFSRQTLDVGDTRKWIAYQVLHTLHHCHARGVTHGSLRPEFITLSPDLWVTLAGFHCASPRESRPLAGSNSEGTVVKSLVERWMARELTNLDYLLALNELAGRRVGDPNFHPVVPWVVEFNQDRTWRDLRRSKSRLAKGDEQLDSTWGAGGLDSGQPRHHVTDLLSELSYYLYLARKTPVPVLRQFVRATYVPEEYPSTVQNLYDQTPDEAIPEFYTDPSVFRSTNPGMPHLAVPAWASSPEDFIAKHRQCLEGEEVSTQLHHWIDLTFGYLLSGPAAHAAKNVRHGYVQLFYHPHPPRNASAQGSGTGGEPADLKDGQAEDVFAAGCIIAEMCMERPAFTQRSMQQFISTGQLPAFLGELPSDVHDMVLRMLEKDPAKRHTAASALTSSVFPAYFSPLYSFLARFNSIPASGGPTARLSFALEHLPALVVRLPPEGQRVAMQSVTPFLSDPAAWNVAVNLLPTVAPLLHPDIARQALMKPLKRLYQQEDLKLLHELLRADVITASLRAFGQRNFVTHILPLLLDTLRMKAETLPSLTANTLIRLASQLGPGLALRFIVWPLLEQLSKPAPSLHLVHALVHIAAEVGEGVTQRHYLPALQNLLQRALKQTAVGDSRQLPPLFSLIQGSVNTNQSYPTQLVDQVLSADTVMQEFVVGGGSVHLAAILSLPQAQSQAGEWVASPPPYLRPLVAALCSVATRIGAGDTERHVMRYVQQFLSACHDGYLRNKAEREAAGETAAAMWGGEIADIVRSLCNCLVLIVGTDALHRHCPHAAVLAELSAPTPRTPSPRASGRYTMSASASASSVQTRAGSPIKPSEDPLGLGALGESETASTNWLERQPSNYRRWALAGSVLHTWKGHSSGVLCADIHPSELTFATGGKDCLVKCWTTDTAKCKTIYRGHRNAVRDCFFVGGSGEVMASNDGALHVWDPDPGQRLLNFESEASPFTAFRPLPNPFTLAAATQESVWMIDVRAGAQVADWGLPCLQPPPSAFAAKPLRSVRATVVTVGGGDGDEGKPWVAVGDSGGGMCVLDARMGLVLYRWKVNSESGVSHAETVPGMPHMLLTAAERTLTVWDLSGNAPVALRSFQPHGAEAITALAPHPPYFGLSTAGHRVAATPLPPYDSTADEAQVSNLALLPLHQVALVGYDDGTLKICH</sequence>
<dbReference type="InterPro" id="IPR011989">
    <property type="entry name" value="ARM-like"/>
</dbReference>
<dbReference type="GeneID" id="14925626"/>
<feature type="domain" description="BEACH" evidence="5">
    <location>
        <begin position="310"/>
        <end position="585"/>
    </location>
</feature>
<dbReference type="PANTHER" id="PTHR46866">
    <property type="entry name" value="GH12955P"/>
    <property type="match status" value="1"/>
</dbReference>
<dbReference type="SUPFAM" id="SSF56112">
    <property type="entry name" value="Protein kinase-like (PK-like)"/>
    <property type="match status" value="1"/>
</dbReference>
<dbReference type="InterPro" id="IPR036372">
    <property type="entry name" value="BEACH_dom_sf"/>
</dbReference>
<dbReference type="SUPFAM" id="SSF50978">
    <property type="entry name" value="WD40 repeat-like"/>
    <property type="match status" value="1"/>
</dbReference>
<dbReference type="Gene3D" id="1.10.510.10">
    <property type="entry name" value="Transferase(Phosphotransferase) domain 1"/>
    <property type="match status" value="2"/>
</dbReference>
<feature type="domain" description="Protein kinase" evidence="4">
    <location>
        <begin position="114"/>
        <end position="634"/>
    </location>
</feature>
<evidence type="ECO:0000313" key="6">
    <source>
        <dbReference type="EMBL" id="ELR24605.1"/>
    </source>
</evidence>
<dbReference type="Gene3D" id="2.130.10.10">
    <property type="entry name" value="YVTN repeat-like/Quinoprotein amine dehydrogenase"/>
    <property type="match status" value="2"/>
</dbReference>
<dbReference type="SMART" id="SM01026">
    <property type="entry name" value="Beach"/>
    <property type="match status" value="1"/>
</dbReference>
<dbReference type="InterPro" id="IPR000719">
    <property type="entry name" value="Prot_kinase_dom"/>
</dbReference>
<dbReference type="OrthoDB" id="26681at2759"/>
<feature type="region of interest" description="Disordered" evidence="3">
    <location>
        <begin position="1023"/>
        <end position="1067"/>
    </location>
</feature>
<dbReference type="Gene3D" id="1.10.1540.10">
    <property type="entry name" value="BEACH domain"/>
    <property type="match status" value="1"/>
</dbReference>
<organism evidence="6 7">
    <name type="scientific">Acanthamoeba castellanii (strain ATCC 30010 / Neff)</name>
    <dbReference type="NCBI Taxonomy" id="1257118"/>
    <lineage>
        <taxon>Eukaryota</taxon>
        <taxon>Amoebozoa</taxon>
        <taxon>Discosea</taxon>
        <taxon>Longamoebia</taxon>
        <taxon>Centramoebida</taxon>
        <taxon>Acanthamoebidae</taxon>
        <taxon>Acanthamoeba</taxon>
    </lineage>
</organism>
<dbReference type="SUPFAM" id="SSF48371">
    <property type="entry name" value="ARM repeat"/>
    <property type="match status" value="1"/>
</dbReference>
<dbReference type="SMART" id="SM00320">
    <property type="entry name" value="WD40"/>
    <property type="match status" value="4"/>
</dbReference>
<dbReference type="PROSITE" id="PS50197">
    <property type="entry name" value="BEACH"/>
    <property type="match status" value="1"/>
</dbReference>
<dbReference type="InterPro" id="IPR016024">
    <property type="entry name" value="ARM-type_fold"/>
</dbReference>
<dbReference type="VEuPathDB" id="AmoebaDB:ACA1_171890"/>
<evidence type="ECO:0000259" key="5">
    <source>
        <dbReference type="PROSITE" id="PS50197"/>
    </source>
</evidence>
<dbReference type="OMA" id="GTEDISC"/>
<dbReference type="Pfam" id="PF02138">
    <property type="entry name" value="Beach"/>
    <property type="match status" value="1"/>
</dbReference>
<dbReference type="GO" id="GO:0005524">
    <property type="term" value="F:ATP binding"/>
    <property type="evidence" value="ECO:0007669"/>
    <property type="project" value="InterPro"/>
</dbReference>
<name>L8HHH1_ACACF</name>
<dbReference type="Gene3D" id="1.25.10.10">
    <property type="entry name" value="Leucine-rich Repeat Variant"/>
    <property type="match status" value="1"/>
</dbReference>
<protein>
    <submittedName>
        <fullName evidence="6">Beige/BEACH domain containing protein</fullName>
    </submittedName>
</protein>
<dbReference type="PANTHER" id="PTHR46866:SF1">
    <property type="entry name" value="GH12955P"/>
    <property type="match status" value="1"/>
</dbReference>
<evidence type="ECO:0000256" key="3">
    <source>
        <dbReference type="SAM" id="MobiDB-lite"/>
    </source>
</evidence>
<dbReference type="InterPro" id="IPR011009">
    <property type="entry name" value="Kinase-like_dom_sf"/>
</dbReference>
<dbReference type="GO" id="GO:0004672">
    <property type="term" value="F:protein kinase activity"/>
    <property type="evidence" value="ECO:0007669"/>
    <property type="project" value="InterPro"/>
</dbReference>
<dbReference type="KEGG" id="acan:ACA1_171890"/>
<feature type="compositionally biased region" description="Polar residues" evidence="3">
    <location>
        <begin position="1037"/>
        <end position="1052"/>
    </location>
</feature>
<dbReference type="InterPro" id="IPR001680">
    <property type="entry name" value="WD40_rpt"/>
</dbReference>
<gene>
    <name evidence="6" type="ORF">ACA1_171890</name>
</gene>
<dbReference type="RefSeq" id="XP_004356505.1">
    <property type="nucleotide sequence ID" value="XM_004356452.1"/>
</dbReference>
<evidence type="ECO:0000256" key="1">
    <source>
        <dbReference type="ARBA" id="ARBA00022574"/>
    </source>
</evidence>
<dbReference type="InterPro" id="IPR015943">
    <property type="entry name" value="WD40/YVTN_repeat-like_dom_sf"/>
</dbReference>
<keyword evidence="7" id="KW-1185">Reference proteome</keyword>
<evidence type="ECO:0000256" key="2">
    <source>
        <dbReference type="PROSITE-ProRule" id="PRU00221"/>
    </source>
</evidence>
<dbReference type="Pfam" id="PF00400">
    <property type="entry name" value="WD40"/>
    <property type="match status" value="2"/>
</dbReference>
<dbReference type="SMART" id="SM00220">
    <property type="entry name" value="S_TKc"/>
    <property type="match status" value="1"/>
</dbReference>
<proteinExistence type="predicted"/>
<feature type="repeat" description="WD" evidence="2">
    <location>
        <begin position="1099"/>
        <end position="1140"/>
    </location>
</feature>
<dbReference type="Gene3D" id="3.30.200.20">
    <property type="entry name" value="Phosphorylase Kinase, domain 1"/>
    <property type="match status" value="1"/>
</dbReference>
<keyword evidence="1 2" id="KW-0853">WD repeat</keyword>
<dbReference type="InterPro" id="IPR036322">
    <property type="entry name" value="WD40_repeat_dom_sf"/>
</dbReference>
<dbReference type="PROSITE" id="PS50082">
    <property type="entry name" value="WD_REPEATS_2"/>
    <property type="match status" value="1"/>
</dbReference>
<dbReference type="CDD" id="cd06071">
    <property type="entry name" value="Beach"/>
    <property type="match status" value="1"/>
</dbReference>